<evidence type="ECO:0000313" key="1">
    <source>
        <dbReference type="EMBL" id="TYO99925.1"/>
    </source>
</evidence>
<protein>
    <recommendedName>
        <fullName evidence="3">Lipoprotein</fullName>
    </recommendedName>
</protein>
<comment type="caution">
    <text evidence="1">The sequence shown here is derived from an EMBL/GenBank/DDBJ whole genome shotgun (WGS) entry which is preliminary data.</text>
</comment>
<proteinExistence type="predicted"/>
<name>A0A5D3WLB4_9BACT</name>
<dbReference type="EMBL" id="VNIB01000001">
    <property type="protein sequence ID" value="TYO99925.1"/>
    <property type="molecule type" value="Genomic_DNA"/>
</dbReference>
<keyword evidence="2" id="KW-1185">Reference proteome</keyword>
<dbReference type="Proteomes" id="UP000324159">
    <property type="component" value="Unassembled WGS sequence"/>
</dbReference>
<accession>A0A5D3WLB4</accession>
<reference evidence="1 2" key="1">
    <citation type="submission" date="2019-07" db="EMBL/GenBank/DDBJ databases">
        <title>Genomic Encyclopedia of Type Strains, Phase IV (KMG-IV): sequencing the most valuable type-strain genomes for metagenomic binning, comparative biology and taxonomic classification.</title>
        <authorList>
            <person name="Goeker M."/>
        </authorList>
    </citation>
    <scope>NUCLEOTIDE SEQUENCE [LARGE SCALE GENOMIC DNA]</scope>
    <source>
        <strain evidence="1 2">SS015</strain>
    </source>
</reference>
<dbReference type="RefSeq" id="WP_148894126.1">
    <property type="nucleotide sequence ID" value="NZ_VNIB01000001.1"/>
</dbReference>
<dbReference type="PROSITE" id="PS51257">
    <property type="entry name" value="PROKAR_LIPOPROTEIN"/>
    <property type="match status" value="1"/>
</dbReference>
<gene>
    <name evidence="1" type="ORF">EDC39_10185</name>
</gene>
<organism evidence="1 2">
    <name type="scientific">Geothermobacter ehrlichii</name>
    <dbReference type="NCBI Taxonomy" id="213224"/>
    <lineage>
        <taxon>Bacteria</taxon>
        <taxon>Pseudomonadati</taxon>
        <taxon>Thermodesulfobacteriota</taxon>
        <taxon>Desulfuromonadia</taxon>
        <taxon>Desulfuromonadales</taxon>
        <taxon>Geothermobacteraceae</taxon>
        <taxon>Geothermobacter</taxon>
    </lineage>
</organism>
<evidence type="ECO:0008006" key="3">
    <source>
        <dbReference type="Google" id="ProtNLM"/>
    </source>
</evidence>
<dbReference type="AlphaFoldDB" id="A0A5D3WLB4"/>
<sequence length="186" mass="20788">MTRTKTEHLLRHVAALLLCVLLAGCLGNAGRQDIADSGPKTLYFDANLGLSLTVSGRWKRTFIIPPPESTAPYAVRWDCAPNNGNIRVLIEAAAFPGRGRPDRERLMQLLRRQLPGFELTAFSESPNRGRPQWEILGHTGRSTFLVRYILSGSRLYQLGLFTRPEDFDAARSLFDEVTSSFSPLND</sequence>
<evidence type="ECO:0000313" key="2">
    <source>
        <dbReference type="Proteomes" id="UP000324159"/>
    </source>
</evidence>